<proteinExistence type="inferred from homology"/>
<dbReference type="Pfam" id="PF08240">
    <property type="entry name" value="ADH_N"/>
    <property type="match status" value="1"/>
</dbReference>
<name>A0ABV6YTU3_UNCC1</name>
<accession>A0ABV6YTU3</accession>
<keyword evidence="4" id="KW-0862">Zinc</keyword>
<evidence type="ECO:0000256" key="5">
    <source>
        <dbReference type="ARBA" id="ARBA00023002"/>
    </source>
</evidence>
<organism evidence="7 8">
    <name type="scientific">candidate division CSSED10-310 bacterium</name>
    <dbReference type="NCBI Taxonomy" id="2855610"/>
    <lineage>
        <taxon>Bacteria</taxon>
        <taxon>Bacteria division CSSED10-310</taxon>
    </lineage>
</organism>
<evidence type="ECO:0000256" key="3">
    <source>
        <dbReference type="ARBA" id="ARBA00022723"/>
    </source>
</evidence>
<evidence type="ECO:0000256" key="2">
    <source>
        <dbReference type="ARBA" id="ARBA00008072"/>
    </source>
</evidence>
<evidence type="ECO:0000256" key="4">
    <source>
        <dbReference type="ARBA" id="ARBA00022833"/>
    </source>
</evidence>
<dbReference type="InterPro" id="IPR011032">
    <property type="entry name" value="GroES-like_sf"/>
</dbReference>
<keyword evidence="5" id="KW-0560">Oxidoreductase</keyword>
<dbReference type="SUPFAM" id="SSF50129">
    <property type="entry name" value="GroES-like"/>
    <property type="match status" value="1"/>
</dbReference>
<keyword evidence="8" id="KW-1185">Reference proteome</keyword>
<dbReference type="Gene3D" id="3.90.180.10">
    <property type="entry name" value="Medium-chain alcohol dehydrogenases, catalytic domain"/>
    <property type="match status" value="1"/>
</dbReference>
<evidence type="ECO:0000256" key="1">
    <source>
        <dbReference type="ARBA" id="ARBA00001947"/>
    </source>
</evidence>
<dbReference type="InterPro" id="IPR013154">
    <property type="entry name" value="ADH-like_N"/>
</dbReference>
<dbReference type="InterPro" id="IPR036291">
    <property type="entry name" value="NAD(P)-bd_dom_sf"/>
</dbReference>
<dbReference type="NCBIfam" id="TIGR02822">
    <property type="entry name" value="adh_fam_2"/>
    <property type="match status" value="1"/>
</dbReference>
<gene>
    <name evidence="7" type="ORF">ACFL27_05275</name>
</gene>
<comment type="similarity">
    <text evidence="2">Belongs to the zinc-containing alcohol dehydrogenase family.</text>
</comment>
<dbReference type="Gene3D" id="3.40.50.720">
    <property type="entry name" value="NAD(P)-binding Rossmann-like Domain"/>
    <property type="match status" value="1"/>
</dbReference>
<dbReference type="SUPFAM" id="SSF51735">
    <property type="entry name" value="NAD(P)-binding Rossmann-fold domains"/>
    <property type="match status" value="1"/>
</dbReference>
<dbReference type="CDD" id="cd08298">
    <property type="entry name" value="CAD2"/>
    <property type="match status" value="1"/>
</dbReference>
<evidence type="ECO:0000313" key="8">
    <source>
        <dbReference type="Proteomes" id="UP001594351"/>
    </source>
</evidence>
<comment type="caution">
    <text evidence="7">The sequence shown here is derived from an EMBL/GenBank/DDBJ whole genome shotgun (WGS) entry which is preliminary data.</text>
</comment>
<dbReference type="PANTHER" id="PTHR42940:SF8">
    <property type="entry name" value="VACUOLAR PROTEIN SORTING-ASSOCIATED PROTEIN 11"/>
    <property type="match status" value="1"/>
</dbReference>
<dbReference type="Proteomes" id="UP001594351">
    <property type="component" value="Unassembled WGS sequence"/>
</dbReference>
<evidence type="ECO:0000313" key="7">
    <source>
        <dbReference type="EMBL" id="MFC1849602.1"/>
    </source>
</evidence>
<sequence>MYAWTLHQPQRAEQNPLQKMDIPVPSCGKRDLKVNISACGVCHTDLHIVEGELDLPVLPLVPGHQIVGLVAEVGEQVRRFSLGDRVGIAWLNQTCGACEYCQRERENLCPEAQFTGYHVNGGFAEAIVIDERYVYAIPDNYDDFQAAPLLCAGIVGFRALRVAGVQPGERVGLYGFGASAHLAIQVLTHWNCETYVFSRGSHHRKLAQKLGAVWTGQAGNRPPKPLHRAIIYAPAGWIMVEALKDVAPGGVVTSGGIHMSPIPQFPYSLLWEERCLNSVAHATRTDGEDFMAIAAARTMITEVEIFPCDEINQVLVLLKESKLKAAAVLKVKA</sequence>
<dbReference type="PANTHER" id="PTHR42940">
    <property type="entry name" value="ALCOHOL DEHYDROGENASE 1-RELATED"/>
    <property type="match status" value="1"/>
</dbReference>
<keyword evidence="3" id="KW-0479">Metal-binding</keyword>
<protein>
    <submittedName>
        <fullName evidence="7">Zinc-dependent alcohol dehydrogenase family protein</fullName>
    </submittedName>
</protein>
<dbReference type="InterPro" id="IPR014187">
    <property type="entry name" value="ADH_Zn_typ-2"/>
</dbReference>
<feature type="domain" description="Alcohol dehydrogenase-like N-terminal" evidence="6">
    <location>
        <begin position="29"/>
        <end position="139"/>
    </location>
</feature>
<reference evidence="7 8" key="1">
    <citation type="submission" date="2024-09" db="EMBL/GenBank/DDBJ databases">
        <title>Laminarin stimulates single cell rates of sulfate reduction while oxygen inhibits transcriptomic activity in coastal marine sediment.</title>
        <authorList>
            <person name="Lindsay M."/>
            <person name="Orcutt B."/>
            <person name="Emerson D."/>
            <person name="Stepanauskas R."/>
            <person name="D'Angelo T."/>
        </authorList>
    </citation>
    <scope>NUCLEOTIDE SEQUENCE [LARGE SCALE GENOMIC DNA]</scope>
    <source>
        <strain evidence="7">SAG AM-311-K15</strain>
    </source>
</reference>
<comment type="cofactor">
    <cofactor evidence="1">
        <name>Zn(2+)</name>
        <dbReference type="ChEBI" id="CHEBI:29105"/>
    </cofactor>
</comment>
<dbReference type="EMBL" id="JBHPBY010000048">
    <property type="protein sequence ID" value="MFC1849602.1"/>
    <property type="molecule type" value="Genomic_DNA"/>
</dbReference>
<evidence type="ECO:0000259" key="6">
    <source>
        <dbReference type="Pfam" id="PF08240"/>
    </source>
</evidence>